<dbReference type="AlphaFoldDB" id="A0A6P5PC52"/>
<sequence length="200" mass="22949">MGFNLRMLFCLAIFPYVLSSNLISKPQGSQGPKQTRPSPKAWKFQVIAIENQNKTIASTFCPVTGCASTISLTFDIRDTCQGKCIHEPYNAMTSPIYVCFVYEQTRSDCKDPNYGGCPHWGCKYHSTWPRWGGERPSRLNSVDWHTKVMYSIPDPWNDRWRIGVEGHIYRHNERDTGYDKKTKILIFRGLDRFPSPNSSG</sequence>
<organism evidence="2 3">
    <name type="scientific">Mus caroli</name>
    <name type="common">Ryukyu mouse</name>
    <name type="synonym">Ricefield mouse</name>
    <dbReference type="NCBI Taxonomy" id="10089"/>
    <lineage>
        <taxon>Eukaryota</taxon>
        <taxon>Metazoa</taxon>
        <taxon>Chordata</taxon>
        <taxon>Craniata</taxon>
        <taxon>Vertebrata</taxon>
        <taxon>Euteleostomi</taxon>
        <taxon>Mammalia</taxon>
        <taxon>Eutheria</taxon>
        <taxon>Euarchontoglires</taxon>
        <taxon>Glires</taxon>
        <taxon>Rodentia</taxon>
        <taxon>Myomorpha</taxon>
        <taxon>Muroidea</taxon>
        <taxon>Muridae</taxon>
        <taxon>Murinae</taxon>
        <taxon>Mus</taxon>
        <taxon>Mus</taxon>
    </lineage>
</organism>
<dbReference type="GeneID" id="110290507"/>
<proteinExistence type="predicted"/>
<dbReference type="KEGG" id="mcal:110290507"/>
<accession>A0A6P5PC52</accession>
<dbReference type="RefSeq" id="XP_021012719.1">
    <property type="nucleotide sequence ID" value="XM_021157060.1"/>
</dbReference>
<feature type="chain" id="PRO_5044648627" evidence="1">
    <location>
        <begin position="20"/>
        <end position="200"/>
    </location>
</feature>
<gene>
    <name evidence="3 4 5" type="primary">LOC110290507</name>
</gene>
<evidence type="ECO:0000313" key="5">
    <source>
        <dbReference type="RefSeq" id="XP_021012720.1"/>
    </source>
</evidence>
<protein>
    <submittedName>
        <fullName evidence="3 4">Endogenous retrovirus group FC1 Env polyprotein-like</fullName>
    </submittedName>
</protein>
<evidence type="ECO:0000256" key="1">
    <source>
        <dbReference type="SAM" id="SignalP"/>
    </source>
</evidence>
<feature type="signal peptide" evidence="1">
    <location>
        <begin position="1"/>
        <end position="19"/>
    </location>
</feature>
<name>A0A6P5PC52_MUSCR</name>
<keyword evidence="1" id="KW-0732">Signal</keyword>
<evidence type="ECO:0000313" key="3">
    <source>
        <dbReference type="RefSeq" id="XP_021012718.1"/>
    </source>
</evidence>
<evidence type="ECO:0000313" key="2">
    <source>
        <dbReference type="Proteomes" id="UP000515126"/>
    </source>
</evidence>
<dbReference type="RefSeq" id="XP_021012720.1">
    <property type="nucleotide sequence ID" value="XM_021157061.1"/>
</dbReference>
<evidence type="ECO:0000313" key="4">
    <source>
        <dbReference type="RefSeq" id="XP_021012719.1"/>
    </source>
</evidence>
<reference evidence="3 4" key="1">
    <citation type="submission" date="2025-04" db="UniProtKB">
        <authorList>
            <consortium name="RefSeq"/>
        </authorList>
    </citation>
    <scope>IDENTIFICATION</scope>
</reference>
<dbReference type="RefSeq" id="XP_021012718.1">
    <property type="nucleotide sequence ID" value="XM_021157059.1"/>
</dbReference>
<keyword evidence="2" id="KW-1185">Reference proteome</keyword>
<dbReference type="Proteomes" id="UP000515126">
    <property type="component" value="Chromosome 2"/>
</dbReference>